<evidence type="ECO:0000313" key="3">
    <source>
        <dbReference type="Proteomes" id="UP001229251"/>
    </source>
</evidence>
<dbReference type="EMBL" id="JASOOE010000002">
    <property type="protein sequence ID" value="MDK7186562.1"/>
    <property type="molecule type" value="Genomic_DNA"/>
</dbReference>
<dbReference type="Pfam" id="PF07883">
    <property type="entry name" value="Cupin_2"/>
    <property type="match status" value="1"/>
</dbReference>
<comment type="caution">
    <text evidence="2">The sequence shown here is derived from an EMBL/GenBank/DDBJ whole genome shotgun (WGS) entry which is preliminary data.</text>
</comment>
<dbReference type="CDD" id="cd02211">
    <property type="entry name" value="cupin_UGlyAH_N"/>
    <property type="match status" value="1"/>
</dbReference>
<accession>A0AAJ1Q2P4</accession>
<dbReference type="AlphaFoldDB" id="A0AAJ1Q2P4"/>
<dbReference type="InterPro" id="IPR014710">
    <property type="entry name" value="RmlC-like_jellyroll"/>
</dbReference>
<dbReference type="Gene3D" id="2.60.120.10">
    <property type="entry name" value="Jelly Rolls"/>
    <property type="match status" value="2"/>
</dbReference>
<evidence type="ECO:0000313" key="2">
    <source>
        <dbReference type="EMBL" id="MDK7186562.1"/>
    </source>
</evidence>
<reference evidence="2" key="1">
    <citation type="submission" date="2023-05" db="EMBL/GenBank/DDBJ databases">
        <title>Cataloging the Phylogenetic Diversity of Human Bladder Bacteria.</title>
        <authorList>
            <person name="Du J."/>
        </authorList>
    </citation>
    <scope>NUCLEOTIDE SEQUENCE</scope>
    <source>
        <strain evidence="2">UMB1231</strain>
    </source>
</reference>
<dbReference type="GO" id="GO:0071522">
    <property type="term" value="F:ureidoglycine aminohydrolase activity"/>
    <property type="evidence" value="ECO:0007669"/>
    <property type="project" value="UniProtKB-EC"/>
</dbReference>
<proteinExistence type="predicted"/>
<keyword evidence="2" id="KW-0378">Hydrolase</keyword>
<dbReference type="PANTHER" id="PTHR34571">
    <property type="entry name" value="(S)-UREIDOGLYCINE AMINOHYDROLASE"/>
    <property type="match status" value="1"/>
</dbReference>
<dbReference type="InterPro" id="IPR044704">
    <property type="entry name" value="UGlyAH_cupin_N"/>
</dbReference>
<dbReference type="SUPFAM" id="SSF51182">
    <property type="entry name" value="RmlC-like cupins"/>
    <property type="match status" value="1"/>
</dbReference>
<name>A0AAJ1Q2P4_9LACT</name>
<dbReference type="PANTHER" id="PTHR34571:SF1">
    <property type="entry name" value="(S)-UREIDOGLYCINE AMINOHYDROLASE"/>
    <property type="match status" value="1"/>
</dbReference>
<dbReference type="InterPro" id="IPR017627">
    <property type="entry name" value="UGHY"/>
</dbReference>
<dbReference type="NCBIfam" id="TIGR03214">
    <property type="entry name" value="ura-cupin"/>
    <property type="match status" value="1"/>
</dbReference>
<dbReference type="EC" id="3.5.3.26" evidence="2"/>
<sequence length="263" mass="29724">MGYKNNNVGYRDGLLESRAVVEKGLYAILPHDGLVNNSIPGFENVRISILGSAAIGASFNDYIAEFMEGGKNTRGFGGEGLETFAYVISGKLKVSNDAKEEYLLEDGGYAFFPVNELMYFENAQKEMTEVFLYQRRYEAIDGYKAHKVVGNKADLQAIEYEGMKDVLLWDFLPTDDFGFDMNIHILEFQPGASHGYVETHYQEHGAYLLSGQGMYNLDNKWFPVEKGDYIFMGRYSLQCAYAVGRDEPLAYIYSKDANRNPQL</sequence>
<dbReference type="RefSeq" id="WP_285065232.1">
    <property type="nucleotide sequence ID" value="NZ_JASOOE010000002.1"/>
</dbReference>
<dbReference type="InterPro" id="IPR044697">
    <property type="entry name" value="UGlyAH_cupin_C"/>
</dbReference>
<gene>
    <name evidence="2" type="primary">allE</name>
    <name evidence="2" type="ORF">QP433_01030</name>
</gene>
<protein>
    <submittedName>
        <fullName evidence="2">(S)-ureidoglycine aminohydrolase</fullName>
        <ecNumber evidence="2">3.5.3.26</ecNumber>
    </submittedName>
</protein>
<dbReference type="InterPro" id="IPR011051">
    <property type="entry name" value="RmlC_Cupin_sf"/>
</dbReference>
<dbReference type="InterPro" id="IPR013096">
    <property type="entry name" value="Cupin_2"/>
</dbReference>
<feature type="domain" description="Cupin type-2" evidence="1">
    <location>
        <begin position="185"/>
        <end position="232"/>
    </location>
</feature>
<dbReference type="CDD" id="cd02212">
    <property type="entry name" value="cupin_UGlyAH_C"/>
    <property type="match status" value="1"/>
</dbReference>
<evidence type="ECO:0000259" key="1">
    <source>
        <dbReference type="Pfam" id="PF07883"/>
    </source>
</evidence>
<dbReference type="Proteomes" id="UP001229251">
    <property type="component" value="Unassembled WGS sequence"/>
</dbReference>
<organism evidence="2 3">
    <name type="scientific">Facklamia hominis</name>
    <dbReference type="NCBI Taxonomy" id="178214"/>
    <lineage>
        <taxon>Bacteria</taxon>
        <taxon>Bacillati</taxon>
        <taxon>Bacillota</taxon>
        <taxon>Bacilli</taxon>
        <taxon>Lactobacillales</taxon>
        <taxon>Aerococcaceae</taxon>
        <taxon>Facklamia</taxon>
    </lineage>
</organism>